<dbReference type="PANTHER" id="PTHR32305">
    <property type="match status" value="1"/>
</dbReference>
<dbReference type="AlphaFoldDB" id="A0A4Y3KBP3"/>
<evidence type="ECO:0000313" key="3">
    <source>
        <dbReference type="EMBL" id="GEA81433.1"/>
    </source>
</evidence>
<dbReference type="Proteomes" id="UP000315842">
    <property type="component" value="Unassembled WGS sequence"/>
</dbReference>
<evidence type="ECO:0000313" key="4">
    <source>
        <dbReference type="Proteomes" id="UP000315842"/>
    </source>
</evidence>
<feature type="domain" description="Bacterial EndoU nuclease" evidence="2">
    <location>
        <begin position="243"/>
        <end position="322"/>
    </location>
</feature>
<sequence>MDVPGERQFLDKTRDPSTGLTQVGARYYDEATGRFISVDPVLDLTNPQQWNAYVYANNNPTTWSDPTGLFSWGSIGDVLSGFGKGTFNTVASVAQSFNPASVVQSIAAMPAIAKENGGGAWGWYTSATLTLNPMYGAVASGYSTVDAVKDGNVEAAAFHATSAVQSTAIAAATVYLPVKGGIGVMTGKGARPTTTISETPHATVPKTTPPDLPQAAAKSADEFVDLASASRRSHILDGHRYGGEAGNTWFPKGWSDDKIMHSISDIATDPSLTWVQQTGRAGAAFTRGGAPVRYTVEGVRDGVKIRVVLEPGGEGIITGFPIP</sequence>
<dbReference type="PANTHER" id="PTHR32305:SF17">
    <property type="entry name" value="TRNA NUCLEASE WAPA"/>
    <property type="match status" value="1"/>
</dbReference>
<dbReference type="NCBIfam" id="TIGR03696">
    <property type="entry name" value="Rhs_assc_core"/>
    <property type="match status" value="1"/>
</dbReference>
<dbReference type="GO" id="GO:0004519">
    <property type="term" value="F:endonuclease activity"/>
    <property type="evidence" value="ECO:0007669"/>
    <property type="project" value="InterPro"/>
</dbReference>
<dbReference type="InterPro" id="IPR029501">
    <property type="entry name" value="EndoU_bac"/>
</dbReference>
<comment type="caution">
    <text evidence="3">The sequence shown here is derived from an EMBL/GenBank/DDBJ whole genome shotgun (WGS) entry which is preliminary data.</text>
</comment>
<name>A0A4Y3KBP3_CELUD</name>
<dbReference type="Pfam" id="PF14436">
    <property type="entry name" value="EndoU_bacteria"/>
    <property type="match status" value="1"/>
</dbReference>
<dbReference type="InterPro" id="IPR050708">
    <property type="entry name" value="T6SS_VgrG/RHS"/>
</dbReference>
<evidence type="ECO:0000256" key="1">
    <source>
        <dbReference type="SAM" id="MobiDB-lite"/>
    </source>
</evidence>
<dbReference type="EMBL" id="BJLP01000029">
    <property type="protein sequence ID" value="GEA81433.1"/>
    <property type="molecule type" value="Genomic_DNA"/>
</dbReference>
<protein>
    <recommendedName>
        <fullName evidence="2">Bacterial EndoU nuclease domain-containing protein</fullName>
    </recommendedName>
</protein>
<keyword evidence="4" id="KW-1185">Reference proteome</keyword>
<gene>
    <name evidence="3" type="ORF">CUD01_18770</name>
</gene>
<reference evidence="3 4" key="1">
    <citation type="submission" date="2019-06" db="EMBL/GenBank/DDBJ databases">
        <title>Whole genome shotgun sequence of Cellulomonas uda NBRC 3747.</title>
        <authorList>
            <person name="Hosoyama A."/>
            <person name="Uohara A."/>
            <person name="Ohji S."/>
            <person name="Ichikawa N."/>
        </authorList>
    </citation>
    <scope>NUCLEOTIDE SEQUENCE [LARGE SCALE GENOMIC DNA]</scope>
    <source>
        <strain evidence="3 4">NBRC 3747</strain>
    </source>
</reference>
<proteinExistence type="predicted"/>
<evidence type="ECO:0000259" key="2">
    <source>
        <dbReference type="Pfam" id="PF14436"/>
    </source>
</evidence>
<dbReference type="RefSeq" id="WP_141320604.1">
    <property type="nucleotide sequence ID" value="NZ_BJLP01000029.1"/>
</dbReference>
<accession>A0A4Y3KBP3</accession>
<dbReference type="Gene3D" id="2.180.10.10">
    <property type="entry name" value="RHS repeat-associated core"/>
    <property type="match status" value="1"/>
</dbReference>
<feature type="region of interest" description="Disordered" evidence="1">
    <location>
        <begin position="189"/>
        <end position="214"/>
    </location>
</feature>
<dbReference type="InterPro" id="IPR022385">
    <property type="entry name" value="Rhs_assc_core"/>
</dbReference>
<organism evidence="3 4">
    <name type="scientific">Cellulomonas uda</name>
    <dbReference type="NCBI Taxonomy" id="1714"/>
    <lineage>
        <taxon>Bacteria</taxon>
        <taxon>Bacillati</taxon>
        <taxon>Actinomycetota</taxon>
        <taxon>Actinomycetes</taxon>
        <taxon>Micrococcales</taxon>
        <taxon>Cellulomonadaceae</taxon>
        <taxon>Cellulomonas</taxon>
    </lineage>
</organism>